<keyword evidence="2" id="KW-1185">Reference proteome</keyword>
<evidence type="ECO:0000313" key="2">
    <source>
        <dbReference type="Proteomes" id="UP001054945"/>
    </source>
</evidence>
<evidence type="ECO:0000313" key="1">
    <source>
        <dbReference type="EMBL" id="GIY13394.1"/>
    </source>
</evidence>
<protein>
    <submittedName>
        <fullName evidence="1">Uncharacterized protein</fullName>
    </submittedName>
</protein>
<organism evidence="1 2">
    <name type="scientific">Caerostris extrusa</name>
    <name type="common">Bark spider</name>
    <name type="synonym">Caerostris bankana</name>
    <dbReference type="NCBI Taxonomy" id="172846"/>
    <lineage>
        <taxon>Eukaryota</taxon>
        <taxon>Metazoa</taxon>
        <taxon>Ecdysozoa</taxon>
        <taxon>Arthropoda</taxon>
        <taxon>Chelicerata</taxon>
        <taxon>Arachnida</taxon>
        <taxon>Araneae</taxon>
        <taxon>Araneomorphae</taxon>
        <taxon>Entelegynae</taxon>
        <taxon>Araneoidea</taxon>
        <taxon>Araneidae</taxon>
        <taxon>Caerostris</taxon>
    </lineage>
</organism>
<dbReference type="Proteomes" id="UP001054945">
    <property type="component" value="Unassembled WGS sequence"/>
</dbReference>
<sequence length="101" mass="11678">MDTCASNSLRKRNSITIFKMADSIRDFNQPVGRMDFPLNMQADFFLRQKETFRRMEIEALAAVWAPNKFHGLVQDDRRVGSNCGLRSSTFEMASHFKISNQ</sequence>
<dbReference type="EMBL" id="BPLR01006932">
    <property type="protein sequence ID" value="GIY13394.1"/>
    <property type="molecule type" value="Genomic_DNA"/>
</dbReference>
<dbReference type="AlphaFoldDB" id="A0AAV4QX37"/>
<name>A0AAV4QX37_CAEEX</name>
<comment type="caution">
    <text evidence="1">The sequence shown here is derived from an EMBL/GenBank/DDBJ whole genome shotgun (WGS) entry which is preliminary data.</text>
</comment>
<accession>A0AAV4QX37</accession>
<reference evidence="1 2" key="1">
    <citation type="submission" date="2021-06" db="EMBL/GenBank/DDBJ databases">
        <title>Caerostris extrusa draft genome.</title>
        <authorList>
            <person name="Kono N."/>
            <person name="Arakawa K."/>
        </authorList>
    </citation>
    <scope>NUCLEOTIDE SEQUENCE [LARGE SCALE GENOMIC DNA]</scope>
</reference>
<proteinExistence type="predicted"/>
<gene>
    <name evidence="1" type="ORF">CEXT_617281</name>
</gene>